<feature type="compositionally biased region" description="Acidic residues" evidence="1">
    <location>
        <begin position="186"/>
        <end position="196"/>
    </location>
</feature>
<protein>
    <submittedName>
        <fullName evidence="2">Uncharacterized protein</fullName>
    </submittedName>
</protein>
<evidence type="ECO:0000256" key="1">
    <source>
        <dbReference type="SAM" id="MobiDB-lite"/>
    </source>
</evidence>
<dbReference type="Proteomes" id="UP000076532">
    <property type="component" value="Unassembled WGS sequence"/>
</dbReference>
<sequence length="615" mass="68438">MLFSRCDQVFPKSPLDPMIPAHHTVFVNQLRLRLANYIRALEVLVQKGEPEPNARMALGSIVECLTLVMSTAERGPDAVPPFSLSTAVGTTSETTQARDIDVTTIKHDARAYVARPRACPNAAHPLLPRQSNIDRFRPGFDGWNDQHRFRNVDRALHHIACPHRRPALAIRSLHPEGRDQSHQDSGSEDTLVEAESSDQLSSEEEGRSSEGSEAAEGWEDEEDEGSSMGLSEVDTSAPATPSLHQPPGVIWQELLPPRFPMYLNRAALEDTSQWVNPLTRILWHESPPMVMTASDDNNNEARPLHPASPNTETGPLMGFHRRHSPSVEIINAVVRPAARRCLSERARRARQVAFLQERLEEDGLVFTGCADKLPAFGCQRTQVWTRSMSRNRVSLRPITIQGGCCLNKPESIFADLAGRDRPPGRPAAQHTGCNTEYAMHAIGSATRMHSSSRLMRHNPAPIVDDLPGLHMGAEFVGSSRHIHPHAEDLRSRLAEAFHAFPGSNKKHVFSWFRSGVNFEMRRFLGGVGNFLTDQTEYDFPEFVANRLAFADIESVGRHNENGVQDGYLGSQRINIAEQGERCGSSPPQSPKRSEKRNMSHHWGPGIGALAWCQYE</sequence>
<feature type="region of interest" description="Disordered" evidence="1">
    <location>
        <begin position="175"/>
        <end position="248"/>
    </location>
</feature>
<reference evidence="2 3" key="1">
    <citation type="journal article" date="2016" name="Mol. Biol. Evol.">
        <title>Comparative Genomics of Early-Diverging Mushroom-Forming Fungi Provides Insights into the Origins of Lignocellulose Decay Capabilities.</title>
        <authorList>
            <person name="Nagy L.G."/>
            <person name="Riley R."/>
            <person name="Tritt A."/>
            <person name="Adam C."/>
            <person name="Daum C."/>
            <person name="Floudas D."/>
            <person name="Sun H."/>
            <person name="Yadav J.S."/>
            <person name="Pangilinan J."/>
            <person name="Larsson K.H."/>
            <person name="Matsuura K."/>
            <person name="Barry K."/>
            <person name="Labutti K."/>
            <person name="Kuo R."/>
            <person name="Ohm R.A."/>
            <person name="Bhattacharya S.S."/>
            <person name="Shirouzu T."/>
            <person name="Yoshinaga Y."/>
            <person name="Martin F.M."/>
            <person name="Grigoriev I.V."/>
            <person name="Hibbett D.S."/>
        </authorList>
    </citation>
    <scope>NUCLEOTIDE SEQUENCE [LARGE SCALE GENOMIC DNA]</scope>
    <source>
        <strain evidence="2 3">CBS 109695</strain>
    </source>
</reference>
<keyword evidence="3" id="KW-1185">Reference proteome</keyword>
<accession>A0A166IDB4</accession>
<proteinExistence type="predicted"/>
<organism evidence="2 3">
    <name type="scientific">Athelia psychrophila</name>
    <dbReference type="NCBI Taxonomy" id="1759441"/>
    <lineage>
        <taxon>Eukaryota</taxon>
        <taxon>Fungi</taxon>
        <taxon>Dikarya</taxon>
        <taxon>Basidiomycota</taxon>
        <taxon>Agaricomycotina</taxon>
        <taxon>Agaricomycetes</taxon>
        <taxon>Agaricomycetidae</taxon>
        <taxon>Atheliales</taxon>
        <taxon>Atheliaceae</taxon>
        <taxon>Athelia</taxon>
    </lineage>
</organism>
<feature type="compositionally biased region" description="Acidic residues" evidence="1">
    <location>
        <begin position="216"/>
        <end position="225"/>
    </location>
</feature>
<feature type="compositionally biased region" description="Polar residues" evidence="1">
    <location>
        <begin position="233"/>
        <end position="243"/>
    </location>
</feature>
<name>A0A166IDB4_9AGAM</name>
<feature type="region of interest" description="Disordered" evidence="1">
    <location>
        <begin position="577"/>
        <end position="601"/>
    </location>
</feature>
<evidence type="ECO:0000313" key="2">
    <source>
        <dbReference type="EMBL" id="KZP19693.1"/>
    </source>
</evidence>
<evidence type="ECO:0000313" key="3">
    <source>
        <dbReference type="Proteomes" id="UP000076532"/>
    </source>
</evidence>
<dbReference type="EMBL" id="KV417561">
    <property type="protein sequence ID" value="KZP19693.1"/>
    <property type="molecule type" value="Genomic_DNA"/>
</dbReference>
<dbReference type="AlphaFoldDB" id="A0A166IDB4"/>
<gene>
    <name evidence="2" type="ORF">FIBSPDRAFT_892470</name>
</gene>